<dbReference type="GO" id="GO:0045786">
    <property type="term" value="P:negative regulation of cell cycle"/>
    <property type="evidence" value="ECO:0007669"/>
    <property type="project" value="TreeGrafter"/>
</dbReference>
<evidence type="ECO:0000256" key="9">
    <source>
        <dbReference type="ARBA" id="ARBA00023242"/>
    </source>
</evidence>
<name>A0AAV7DN11_ENGPU</name>
<evidence type="ECO:0000256" key="10">
    <source>
        <dbReference type="ARBA" id="ARBA00023306"/>
    </source>
</evidence>
<keyword evidence="5" id="KW-0805">Transcription regulation</keyword>
<dbReference type="CDD" id="cd22590">
    <property type="entry name" value="McIdas_CC"/>
    <property type="match status" value="1"/>
</dbReference>
<organism evidence="14 15">
    <name type="scientific">Engystomops pustulosus</name>
    <name type="common">Tungara frog</name>
    <name type="synonym">Physalaemus pustulosus</name>
    <dbReference type="NCBI Taxonomy" id="76066"/>
    <lineage>
        <taxon>Eukaryota</taxon>
        <taxon>Metazoa</taxon>
        <taxon>Chordata</taxon>
        <taxon>Craniata</taxon>
        <taxon>Vertebrata</taxon>
        <taxon>Euteleostomi</taxon>
        <taxon>Amphibia</taxon>
        <taxon>Batrachia</taxon>
        <taxon>Anura</taxon>
        <taxon>Neobatrachia</taxon>
        <taxon>Hyloidea</taxon>
        <taxon>Leptodactylidae</taxon>
        <taxon>Leiuperinae</taxon>
        <taxon>Engystomops</taxon>
    </lineage>
</organism>
<gene>
    <name evidence="14" type="ORF">GDO81_002804</name>
</gene>
<evidence type="ECO:0000256" key="8">
    <source>
        <dbReference type="ARBA" id="ARBA00023163"/>
    </source>
</evidence>
<keyword evidence="4" id="KW-0970">Cilium biogenesis/degradation</keyword>
<evidence type="ECO:0000256" key="2">
    <source>
        <dbReference type="ARBA" id="ARBA00007979"/>
    </source>
</evidence>
<evidence type="ECO:0000256" key="3">
    <source>
        <dbReference type="ARBA" id="ARBA00018222"/>
    </source>
</evidence>
<dbReference type="Gene3D" id="1.20.5.1180">
    <property type="entry name" value="Geminin coiled-coil domain"/>
    <property type="match status" value="1"/>
</dbReference>
<keyword evidence="8" id="KW-0804">Transcription</keyword>
<dbReference type="PANTHER" id="PTHR13372">
    <property type="entry name" value="GEMININ"/>
    <property type="match status" value="1"/>
</dbReference>
<dbReference type="GO" id="GO:0030030">
    <property type="term" value="P:cell projection organization"/>
    <property type="evidence" value="ECO:0007669"/>
    <property type="project" value="UniProtKB-KW"/>
</dbReference>
<dbReference type="Pfam" id="PF07412">
    <property type="entry name" value="Geminin"/>
    <property type="match status" value="1"/>
</dbReference>
<reference evidence="14" key="1">
    <citation type="thesis" date="2020" institute="ProQuest LLC" country="789 East Eisenhower Parkway, Ann Arbor, MI, USA">
        <title>Comparative Genomics and Chromosome Evolution.</title>
        <authorList>
            <person name="Mudd A.B."/>
        </authorList>
    </citation>
    <scope>NUCLEOTIDE SEQUENCE</scope>
    <source>
        <strain evidence="14">237g6f4</strain>
        <tissue evidence="14">Blood</tissue>
    </source>
</reference>
<dbReference type="GO" id="GO:0008156">
    <property type="term" value="P:negative regulation of DNA replication"/>
    <property type="evidence" value="ECO:0007669"/>
    <property type="project" value="TreeGrafter"/>
</dbReference>
<dbReference type="PANTHER" id="PTHR13372:SF3">
    <property type="entry name" value="MULTICILIN"/>
    <property type="match status" value="1"/>
</dbReference>
<comment type="similarity">
    <text evidence="2">Belongs to the geminin family.</text>
</comment>
<evidence type="ECO:0000256" key="5">
    <source>
        <dbReference type="ARBA" id="ARBA00023015"/>
    </source>
</evidence>
<keyword evidence="6 13" id="KW-0175">Coiled coil</keyword>
<evidence type="ECO:0000256" key="11">
    <source>
        <dbReference type="ARBA" id="ARBA00031136"/>
    </source>
</evidence>
<evidence type="ECO:0000256" key="4">
    <source>
        <dbReference type="ARBA" id="ARBA00022794"/>
    </source>
</evidence>
<evidence type="ECO:0000256" key="12">
    <source>
        <dbReference type="ARBA" id="ARBA00033197"/>
    </source>
</evidence>
<keyword evidence="9" id="KW-0539">Nucleus</keyword>
<keyword evidence="15" id="KW-1185">Reference proteome</keyword>
<keyword evidence="10" id="KW-0131">Cell cycle</keyword>
<evidence type="ECO:0000256" key="13">
    <source>
        <dbReference type="SAM" id="Coils"/>
    </source>
</evidence>
<dbReference type="Proteomes" id="UP000824782">
    <property type="component" value="Unassembled WGS sequence"/>
</dbReference>
<sequence length="380" mass="42667">MQNRRKAFDKLCPNRIADITNRVSRKPEKSERKQVSRRIFGQPTGPVTIYVDQSPSTVDVALSAIDWQDLADCDSVIQQDTARGSLTQQGHCLQSESEFDLQEFRDAVDSFIDGQTSHMQTGMGSGNFLLLPSDVPAFEPCMVPHIHPPQPQLTPINVQPIPSTEQFWRDMADHNQKALGDALVENNQLHVTLNEKQEEIACLKEKNVQLKELASQAKHLASVLDKLMRHRSADDTRLSSDGLLSRPPVKRSLEEFYPQTTEQECNQVDEILMEISKKCNAALMGSDHSEAKRPKLYSEDTIDNKEEVTPGIKMCGAFQGLKTSTGHTSLNLCNTELEGDVTFRTSIKDHCTIRTLAFPQGNAFTIRTNEGGYKFRWVPN</sequence>
<evidence type="ECO:0000256" key="6">
    <source>
        <dbReference type="ARBA" id="ARBA00023054"/>
    </source>
</evidence>
<comment type="subcellular location">
    <subcellularLocation>
        <location evidence="1">Nucleus</location>
    </subcellularLocation>
</comment>
<evidence type="ECO:0000256" key="7">
    <source>
        <dbReference type="ARBA" id="ARBA00023159"/>
    </source>
</evidence>
<protein>
    <recommendedName>
        <fullName evidence="3">Multicilin</fullName>
    </recommendedName>
    <alternativeName>
        <fullName evidence="11">Multiciliate differentiation and DNA synthesis-associated cell cycle protein</fullName>
    </alternativeName>
    <alternativeName>
        <fullName evidence="12">Protein Idas</fullName>
    </alternativeName>
</protein>
<feature type="coiled-coil region" evidence="13">
    <location>
        <begin position="186"/>
        <end position="220"/>
    </location>
</feature>
<dbReference type="InterPro" id="IPR022786">
    <property type="entry name" value="Geminin/Multicilin"/>
</dbReference>
<dbReference type="GO" id="GO:0005634">
    <property type="term" value="C:nucleus"/>
    <property type="evidence" value="ECO:0007669"/>
    <property type="project" value="UniProtKB-SubCell"/>
</dbReference>
<evidence type="ECO:0000313" key="15">
    <source>
        <dbReference type="Proteomes" id="UP000824782"/>
    </source>
</evidence>
<accession>A0AAV7DN11</accession>
<proteinExistence type="inferred from homology"/>
<dbReference type="AlphaFoldDB" id="A0AAV7DN11"/>
<comment type="caution">
    <text evidence="14">The sequence shown here is derived from an EMBL/GenBank/DDBJ whole genome shotgun (WGS) entry which is preliminary data.</text>
</comment>
<evidence type="ECO:0000256" key="1">
    <source>
        <dbReference type="ARBA" id="ARBA00004123"/>
    </source>
</evidence>
<keyword evidence="7" id="KW-0010">Activator</keyword>
<evidence type="ECO:0000313" key="14">
    <source>
        <dbReference type="EMBL" id="KAG8598929.1"/>
    </source>
</evidence>
<dbReference type="EMBL" id="WNYA01000001">
    <property type="protein sequence ID" value="KAG8598929.1"/>
    <property type="molecule type" value="Genomic_DNA"/>
</dbReference>
<dbReference type="SUPFAM" id="SSF111469">
    <property type="entry name" value="Geminin coiled-coil domain"/>
    <property type="match status" value="1"/>
</dbReference>